<sequence length="67" mass="7871">MKAIAIFILFIGCLLIVQGYHNNKKICKKDKVIVKYVPRTIYEDQMKPAESLQTFYKGMFDDIMLPR</sequence>
<gene>
    <name evidence="1" type="ORF">NIOZUU159_00237</name>
</gene>
<accession>A0A7S9SUS8</accession>
<protein>
    <submittedName>
        <fullName evidence="1">Uncharacterized protein</fullName>
    </submittedName>
</protein>
<name>A0A7S9SUS8_9VIRU</name>
<dbReference type="EMBL" id="MW030598">
    <property type="protein sequence ID" value="QPI16742.1"/>
    <property type="molecule type" value="Genomic_DNA"/>
</dbReference>
<organism evidence="1">
    <name type="scientific">Virus NIOZ-UU159</name>
    <dbReference type="NCBI Taxonomy" id="2763270"/>
    <lineage>
        <taxon>Viruses</taxon>
    </lineage>
</organism>
<reference evidence="1" key="1">
    <citation type="submission" date="2020-08" db="EMBL/GenBank/DDBJ databases">
        <title>Bridging the membrane lipid divide: bacteria of the FCB group superphylum have the potential to synthesize archaeal ether lipids.</title>
        <authorList>
            <person name="Villanueva L."/>
            <person name="von Meijenfeldt F.A.B."/>
            <person name="Westbye A.B."/>
            <person name="Yadav S."/>
            <person name="Hopmans E.C."/>
            <person name="Dutilh B.E."/>
            <person name="Sinninghe Damste J.S."/>
        </authorList>
    </citation>
    <scope>NUCLEOTIDE SEQUENCE</scope>
    <source>
        <strain evidence="1">NIOZ-UU159</strain>
    </source>
</reference>
<proteinExistence type="predicted"/>
<evidence type="ECO:0000313" key="1">
    <source>
        <dbReference type="EMBL" id="QPI16742.1"/>
    </source>
</evidence>